<reference evidence="1 2" key="1">
    <citation type="submission" date="2024-11" db="EMBL/GenBank/DDBJ databases">
        <title>Chromosome-level genome assembly of Eucalyptus globulus Labill. provides insights into its genome evolution.</title>
        <authorList>
            <person name="Li X."/>
        </authorList>
    </citation>
    <scope>NUCLEOTIDE SEQUENCE [LARGE SCALE GENOMIC DNA]</scope>
    <source>
        <strain evidence="1">CL2024</strain>
        <tissue evidence="1">Fresh tender leaves</tissue>
    </source>
</reference>
<evidence type="ECO:0000313" key="2">
    <source>
        <dbReference type="Proteomes" id="UP001634007"/>
    </source>
</evidence>
<proteinExistence type="predicted"/>
<dbReference type="PANTHER" id="PTHR46153:SF20">
    <property type="entry name" value="ACYL CARRIER PROTEIN 2, CHLOROPLASTIC-RELATED"/>
    <property type="match status" value="1"/>
</dbReference>
<organism evidence="1 2">
    <name type="scientific">Eucalyptus globulus</name>
    <name type="common">Tasmanian blue gum</name>
    <dbReference type="NCBI Taxonomy" id="34317"/>
    <lineage>
        <taxon>Eukaryota</taxon>
        <taxon>Viridiplantae</taxon>
        <taxon>Streptophyta</taxon>
        <taxon>Embryophyta</taxon>
        <taxon>Tracheophyta</taxon>
        <taxon>Spermatophyta</taxon>
        <taxon>Magnoliopsida</taxon>
        <taxon>eudicotyledons</taxon>
        <taxon>Gunneridae</taxon>
        <taxon>Pentapetalae</taxon>
        <taxon>rosids</taxon>
        <taxon>malvids</taxon>
        <taxon>Myrtales</taxon>
        <taxon>Myrtaceae</taxon>
        <taxon>Myrtoideae</taxon>
        <taxon>Eucalypteae</taxon>
        <taxon>Eucalyptus</taxon>
    </lineage>
</organism>
<keyword evidence="2" id="KW-1185">Reference proteome</keyword>
<dbReference type="PANTHER" id="PTHR46153">
    <property type="entry name" value="ACYL CARRIER PROTEIN"/>
    <property type="match status" value="1"/>
</dbReference>
<dbReference type="InterPro" id="IPR036736">
    <property type="entry name" value="ACP-like_sf"/>
</dbReference>
<sequence>MIYVQFAFHNYSRTVTWSDLQEHFAAHGVQFQKVPVSKTSNFSSVSLPISGRSFPSLKARRFQVSGAAKKETVDKVCQIVRKQLALPNDATVTGESKFANMEADSLYIDFTRIKVHDFWEKDMATSLLVTLTLIDLQFRMLVFMDKHR</sequence>
<evidence type="ECO:0000313" key="1">
    <source>
        <dbReference type="EMBL" id="KAL3727494.1"/>
    </source>
</evidence>
<accession>A0ABD3JML1</accession>
<dbReference type="AlphaFoldDB" id="A0ABD3JML1"/>
<name>A0ABD3JML1_EUCGL</name>
<protein>
    <submittedName>
        <fullName evidence="1">Uncharacterized protein</fullName>
    </submittedName>
</protein>
<dbReference type="Gene3D" id="1.10.1200.10">
    <property type="entry name" value="ACP-like"/>
    <property type="match status" value="1"/>
</dbReference>
<gene>
    <name evidence="1" type="ORF">ACJRO7_032256</name>
</gene>
<dbReference type="Proteomes" id="UP001634007">
    <property type="component" value="Unassembled WGS sequence"/>
</dbReference>
<dbReference type="EMBL" id="JBJKBG010000008">
    <property type="protein sequence ID" value="KAL3727494.1"/>
    <property type="molecule type" value="Genomic_DNA"/>
</dbReference>
<comment type="caution">
    <text evidence="1">The sequence shown here is derived from an EMBL/GenBank/DDBJ whole genome shotgun (WGS) entry which is preliminary data.</text>
</comment>
<dbReference type="InterPro" id="IPR044813">
    <property type="entry name" value="ACP_chloroplastic"/>
</dbReference>